<comment type="subcellular location">
    <subcellularLocation>
        <location evidence="8">Cell membrane</location>
        <topology evidence="8">Multi-pass membrane protein</topology>
    </subcellularLocation>
</comment>
<comment type="similarity">
    <text evidence="8">Belongs to the MntP (TC 9.B.29) family.</text>
</comment>
<dbReference type="STRING" id="1173111.SAMN05444955_102100"/>
<evidence type="ECO:0000313" key="10">
    <source>
        <dbReference type="Proteomes" id="UP000199695"/>
    </source>
</evidence>
<dbReference type="Proteomes" id="UP000199695">
    <property type="component" value="Unassembled WGS sequence"/>
</dbReference>
<feature type="transmembrane region" description="Helical" evidence="8">
    <location>
        <begin position="166"/>
        <end position="186"/>
    </location>
</feature>
<dbReference type="GO" id="GO:0005384">
    <property type="term" value="F:manganese ion transmembrane transporter activity"/>
    <property type="evidence" value="ECO:0007669"/>
    <property type="project" value="UniProtKB-UniRule"/>
</dbReference>
<keyword evidence="2 8" id="KW-1003">Cell membrane</keyword>
<keyword evidence="10" id="KW-1185">Reference proteome</keyword>
<evidence type="ECO:0000313" key="9">
    <source>
        <dbReference type="EMBL" id="SEM80209.1"/>
    </source>
</evidence>
<dbReference type="InterPro" id="IPR022929">
    <property type="entry name" value="Put_MntP"/>
</dbReference>
<accession>A0A1H8BCN3</accession>
<comment type="function">
    <text evidence="8">Probably functions as a manganese efflux pump.</text>
</comment>
<dbReference type="InterPro" id="IPR003810">
    <property type="entry name" value="Mntp/YtaF"/>
</dbReference>
<evidence type="ECO:0000256" key="3">
    <source>
        <dbReference type="ARBA" id="ARBA00022692"/>
    </source>
</evidence>
<keyword evidence="6 8" id="KW-0472">Membrane</keyword>
<gene>
    <name evidence="8" type="primary">mntP</name>
    <name evidence="9" type="ORF">SAMN05444955_102100</name>
</gene>
<sequence>MEFTLPEWGQVLTLSMIAVALGMDAFSLGIGLGMKRLSKRKVAWLSMSIGFFHVMMPLAGMMMGKYLSVVMKDIAAMVGGGLLCFLGANMLFQVVKGEKELKTFNVNSFIGIQLFSLSVSLDSLSAGLSLGLFEADLLLAVLMFGCAGALMAATGLYLGRFVGDWLGNYGEALGGFILLLLGSKFLW</sequence>
<feature type="transmembrane region" description="Helical" evidence="8">
    <location>
        <begin position="12"/>
        <end position="30"/>
    </location>
</feature>
<feature type="transmembrane region" description="Helical" evidence="8">
    <location>
        <begin position="137"/>
        <end position="159"/>
    </location>
</feature>
<evidence type="ECO:0000256" key="4">
    <source>
        <dbReference type="ARBA" id="ARBA00022989"/>
    </source>
</evidence>
<protein>
    <recommendedName>
        <fullName evidence="8">Putative manganese efflux pump MntP</fullName>
    </recommendedName>
</protein>
<feature type="transmembrane region" description="Helical" evidence="8">
    <location>
        <begin position="74"/>
        <end position="92"/>
    </location>
</feature>
<evidence type="ECO:0000256" key="8">
    <source>
        <dbReference type="HAMAP-Rule" id="MF_01521"/>
    </source>
</evidence>
<reference evidence="9 10" key="1">
    <citation type="submission" date="2016-10" db="EMBL/GenBank/DDBJ databases">
        <authorList>
            <person name="de Groot N.N."/>
        </authorList>
    </citation>
    <scope>NUCLEOTIDE SEQUENCE [LARGE SCALE GENOMIC DNA]</scope>
    <source>
        <strain evidence="9 10">DSM 46701</strain>
    </source>
</reference>
<dbReference type="PANTHER" id="PTHR35529:SF1">
    <property type="entry name" value="MANGANESE EFFLUX PUMP MNTP-RELATED"/>
    <property type="match status" value="1"/>
</dbReference>
<keyword evidence="7 8" id="KW-0464">Manganese</keyword>
<keyword evidence="4 8" id="KW-1133">Transmembrane helix</keyword>
<dbReference type="PANTHER" id="PTHR35529">
    <property type="entry name" value="MANGANESE EFFLUX PUMP MNTP-RELATED"/>
    <property type="match status" value="1"/>
</dbReference>
<organism evidence="9 10">
    <name type="scientific">Lihuaxuella thermophila</name>
    <dbReference type="NCBI Taxonomy" id="1173111"/>
    <lineage>
        <taxon>Bacteria</taxon>
        <taxon>Bacillati</taxon>
        <taxon>Bacillota</taxon>
        <taxon>Bacilli</taxon>
        <taxon>Bacillales</taxon>
        <taxon>Thermoactinomycetaceae</taxon>
        <taxon>Lihuaxuella</taxon>
    </lineage>
</organism>
<dbReference type="OrthoDB" id="1679700at2"/>
<evidence type="ECO:0000256" key="2">
    <source>
        <dbReference type="ARBA" id="ARBA00022475"/>
    </source>
</evidence>
<feature type="transmembrane region" description="Helical" evidence="8">
    <location>
        <begin position="104"/>
        <end position="125"/>
    </location>
</feature>
<dbReference type="GO" id="GO:0005886">
    <property type="term" value="C:plasma membrane"/>
    <property type="evidence" value="ECO:0007669"/>
    <property type="project" value="UniProtKB-SubCell"/>
</dbReference>
<dbReference type="EMBL" id="FOCQ01000002">
    <property type="protein sequence ID" value="SEM80209.1"/>
    <property type="molecule type" value="Genomic_DNA"/>
</dbReference>
<evidence type="ECO:0000256" key="5">
    <source>
        <dbReference type="ARBA" id="ARBA00023065"/>
    </source>
</evidence>
<dbReference type="RefSeq" id="WP_089964962.1">
    <property type="nucleotide sequence ID" value="NZ_FOCQ01000002.1"/>
</dbReference>
<dbReference type="AlphaFoldDB" id="A0A1H8BCN3"/>
<name>A0A1H8BCN3_9BACL</name>
<evidence type="ECO:0000256" key="1">
    <source>
        <dbReference type="ARBA" id="ARBA00022448"/>
    </source>
</evidence>
<keyword evidence="5 8" id="KW-0406">Ion transport</keyword>
<keyword evidence="3 8" id="KW-0812">Transmembrane</keyword>
<dbReference type="Pfam" id="PF02659">
    <property type="entry name" value="Mntp"/>
    <property type="match status" value="1"/>
</dbReference>
<dbReference type="HAMAP" id="MF_01521">
    <property type="entry name" value="MntP_pump"/>
    <property type="match status" value="1"/>
</dbReference>
<evidence type="ECO:0000256" key="7">
    <source>
        <dbReference type="ARBA" id="ARBA00023211"/>
    </source>
</evidence>
<evidence type="ECO:0000256" key="6">
    <source>
        <dbReference type="ARBA" id="ARBA00023136"/>
    </source>
</evidence>
<keyword evidence="1 8" id="KW-0813">Transport</keyword>
<proteinExistence type="inferred from homology"/>
<feature type="transmembrane region" description="Helical" evidence="8">
    <location>
        <begin position="42"/>
        <end position="62"/>
    </location>
</feature>